<feature type="domain" description="Tip attachment protein J" evidence="1">
    <location>
        <begin position="592"/>
        <end position="694"/>
    </location>
</feature>
<dbReference type="Pfam" id="PF13550">
    <property type="entry name" value="Phage-tail_3"/>
    <property type="match status" value="1"/>
</dbReference>
<dbReference type="InterPro" id="IPR032876">
    <property type="entry name" value="J_dom"/>
</dbReference>
<dbReference type="InterPro" id="IPR003961">
    <property type="entry name" value="FN3_dom"/>
</dbReference>
<evidence type="ECO:0000313" key="2">
    <source>
        <dbReference type="EMBL" id="QPB12126.1"/>
    </source>
</evidence>
<dbReference type="RefSeq" id="YP_010113913.1">
    <property type="nucleotide sequence ID" value="NC_055910.1"/>
</dbReference>
<reference evidence="2 3" key="1">
    <citation type="submission" date="2020-10" db="EMBL/GenBank/DDBJ databases">
        <title>Novel bacteriophages targeting Providencia spp. as potential agents for phage therapy.</title>
        <authorList>
            <person name="Rakov C."/>
            <person name="Alkalay-Oren S."/>
            <person name="Coppenhagen-Glazer S."/>
            <person name="Hazan R."/>
        </authorList>
    </citation>
    <scope>NUCLEOTIDE SEQUENCE [LARGE SCALE GENOMIC DNA]</scope>
</reference>
<evidence type="ECO:0000259" key="1">
    <source>
        <dbReference type="Pfam" id="PF13550"/>
    </source>
</evidence>
<evidence type="ECO:0000313" key="3">
    <source>
        <dbReference type="Proteomes" id="UP000663042"/>
    </source>
</evidence>
<sequence>MKHLLPAAIEHISNTENNIRIANLVILELPSTGGTPQYAYYTDYGRDVVYNGVPYVSGKIKSISSHKQNRKLTVGSLTITMSGVDDLELGRLVKSGVSFIDRSVIIYQAFLDDNGNIIPMDSDTNGPYKYFSGKITAGSVKEGDNGGTRSSVITWTCNNMFYDFERVNGRITDDASHRGLEVVKGELVPTKSAKRIEYMDDLGFFHSNKSTTILAQYQAREKRYKLKSKSSFFGLSKKYSLVEYYENVTRDIDIDFNLTAKFIPVVYGVRQVPGIPVFADTDANDPETVWVVYAFAEGEIEGFLDFSFGDIPMICYDDGDSKDRTCFGRKRDFGDTMHRLASGISTSAPSVHGQEYKYNDGNGDIRVWTYHGKENQEAAKVLVDKAKANGFLLQRNQKIGPEYWDENYKLLDTAYAVIRFKLTENRTEIPQVDATVLGRKVRTYSRDGTITSDKTTLNGVWQAVDYLTSPVFGANVSLELINMERAMDSAEIISTIDDSYEGGWVNYWRYVGWDNFDDSNRAMIQLNTVIDTAESVFKNVEVLLDGFSGSINNMLGVYGITVEKYDPAPRKIHFTETSGVIELEDITGRNKFNSVQASIIDPALAWKSSTVTFYNSVFKTEDNDIDKRLNLSFANVTNYYTARSIAARELKKSRYNRVLRIELPISFLGLEVNDAVEYTYDRYGWKDKYFLVDEVEVTSKGKIKAALREYGEDVFINSQQVENPEVPPVIEALVTPPRDLQYEPYKDTTSIGKNGTLNWLPSITPGIAYYTVYQTDKLEPYVVNSNGTNLNARLELELFGLTEGTYTFEVRAVDVTGRRSSPTTLTVKLDAARNLSVVQNFRLVNRAPGSFTDWIGPDVITEWDGIREEGEIVGLRYIFQFLHPQSLSIIHSSATTNGHRSIYPYAQNKSDYMKLNNALGVFREGVIRVRAEGPNGEASVAWTYLND</sequence>
<keyword evidence="3" id="KW-1185">Reference proteome</keyword>
<organism evidence="2 3">
    <name type="scientific">Providencia phage PSTCR5</name>
    <dbReference type="NCBI Taxonomy" id="2783547"/>
    <lineage>
        <taxon>Viruses</taxon>
        <taxon>Duplodnaviria</taxon>
        <taxon>Heunggongvirae</taxon>
        <taxon>Uroviricota</taxon>
        <taxon>Caudoviricetes</taxon>
        <taxon>Demerecviridae</taxon>
        <taxon>Priunavirus</taxon>
        <taxon>Priunavirus PSTCR5</taxon>
    </lineage>
</organism>
<dbReference type="CDD" id="cd00063">
    <property type="entry name" value="FN3"/>
    <property type="match status" value="1"/>
</dbReference>
<proteinExistence type="predicted"/>
<protein>
    <submittedName>
        <fullName evidence="2">Tail fiber</fullName>
    </submittedName>
</protein>
<dbReference type="GeneID" id="65132473"/>
<dbReference type="KEGG" id="vg:65132473"/>
<dbReference type="Gene3D" id="2.60.40.10">
    <property type="entry name" value="Immunoglobulins"/>
    <property type="match status" value="1"/>
</dbReference>
<accession>A0A873WKX8</accession>
<name>A0A873WKX8_9CAUD</name>
<dbReference type="Proteomes" id="UP000663042">
    <property type="component" value="Segment"/>
</dbReference>
<dbReference type="InterPro" id="IPR013783">
    <property type="entry name" value="Ig-like_fold"/>
</dbReference>
<dbReference type="EMBL" id="MW057857">
    <property type="protein sequence ID" value="QPB12126.1"/>
    <property type="molecule type" value="Genomic_DNA"/>
</dbReference>